<feature type="domain" description="NfeD-like C-terminal" evidence="6">
    <location>
        <begin position="153"/>
        <end position="206"/>
    </location>
</feature>
<evidence type="ECO:0000313" key="8">
    <source>
        <dbReference type="Proteomes" id="UP000184184"/>
    </source>
</evidence>
<reference evidence="7 8" key="1">
    <citation type="submission" date="2016-11" db="EMBL/GenBank/DDBJ databases">
        <authorList>
            <person name="Jaros S."/>
            <person name="Januszkiewicz K."/>
            <person name="Wedrychowicz H."/>
        </authorList>
    </citation>
    <scope>NUCLEOTIDE SEQUENCE [LARGE SCALE GENOMIC DNA]</scope>
    <source>
        <strain evidence="7 8">CGMCC 1.10681</strain>
    </source>
</reference>
<dbReference type="EMBL" id="FRCZ01000003">
    <property type="protein sequence ID" value="SHN11591.1"/>
    <property type="molecule type" value="Genomic_DNA"/>
</dbReference>
<evidence type="ECO:0000256" key="2">
    <source>
        <dbReference type="ARBA" id="ARBA00022692"/>
    </source>
</evidence>
<keyword evidence="3 5" id="KW-1133">Transmembrane helix</keyword>
<proteinExistence type="predicted"/>
<dbReference type="PANTHER" id="PTHR33507">
    <property type="entry name" value="INNER MEMBRANE PROTEIN YBBJ"/>
    <property type="match status" value="1"/>
</dbReference>
<keyword evidence="2 5" id="KW-0812">Transmembrane</keyword>
<evidence type="ECO:0000256" key="5">
    <source>
        <dbReference type="SAM" id="Phobius"/>
    </source>
</evidence>
<accession>A0A1M7P5J4</accession>
<dbReference type="OrthoDB" id="9806253at2"/>
<dbReference type="Pfam" id="PF01957">
    <property type="entry name" value="NfeD"/>
    <property type="match status" value="1"/>
</dbReference>
<evidence type="ECO:0000256" key="1">
    <source>
        <dbReference type="ARBA" id="ARBA00004141"/>
    </source>
</evidence>
<dbReference type="InterPro" id="IPR052165">
    <property type="entry name" value="Membrane_assoc_protease"/>
</dbReference>
<feature type="transmembrane region" description="Helical" evidence="5">
    <location>
        <begin position="29"/>
        <end position="46"/>
    </location>
</feature>
<feature type="transmembrane region" description="Helical" evidence="5">
    <location>
        <begin position="77"/>
        <end position="96"/>
    </location>
</feature>
<evidence type="ECO:0000313" key="7">
    <source>
        <dbReference type="EMBL" id="SHN11591.1"/>
    </source>
</evidence>
<feature type="transmembrane region" description="Helical" evidence="5">
    <location>
        <begin position="52"/>
        <end position="70"/>
    </location>
</feature>
<dbReference type="RefSeq" id="WP_073201684.1">
    <property type="nucleotide sequence ID" value="NZ_FRCZ01000003.1"/>
</dbReference>
<feature type="transmembrane region" description="Helical" evidence="5">
    <location>
        <begin position="6"/>
        <end position="22"/>
    </location>
</feature>
<name>A0A1M7P5J4_9BACI</name>
<protein>
    <submittedName>
        <fullName evidence="7">NfeD-like C-terminal, partner-binding</fullName>
    </submittedName>
</protein>
<keyword evidence="4 5" id="KW-0472">Membrane</keyword>
<evidence type="ECO:0000256" key="4">
    <source>
        <dbReference type="ARBA" id="ARBA00023136"/>
    </source>
</evidence>
<dbReference type="InterPro" id="IPR002810">
    <property type="entry name" value="NfeD-like_C"/>
</dbReference>
<evidence type="ECO:0000256" key="3">
    <source>
        <dbReference type="ARBA" id="ARBA00022989"/>
    </source>
</evidence>
<comment type="subcellular location">
    <subcellularLocation>
        <location evidence="1">Membrane</location>
        <topology evidence="1">Multi-pass membrane protein</topology>
    </subcellularLocation>
</comment>
<dbReference type="STRING" id="1027249.SAMN05216179_1990"/>
<dbReference type="InterPro" id="IPR012340">
    <property type="entry name" value="NA-bd_OB-fold"/>
</dbReference>
<sequence>MFTITADWMSFVIVGLATLFLVGELLVNARGAFSILGIGFITIYFSSFLEPGMFFIMIIIYFVGIMLMIIDGKIVNDGTLAVLGLVCMIASVGFAAPNWTAGLYAVIGVLIGGVMSFSFLKVFKKRHMWTKITLFDQLTNEAGYSSINQSHKDLVGKKGLTTTDMRPIGTVLIGEKEYSAITQGKWIEKNTEIKITQVDGTRILVQEIREQSAE</sequence>
<evidence type="ECO:0000259" key="6">
    <source>
        <dbReference type="Pfam" id="PF01957"/>
    </source>
</evidence>
<dbReference type="GO" id="GO:0005886">
    <property type="term" value="C:plasma membrane"/>
    <property type="evidence" value="ECO:0007669"/>
    <property type="project" value="TreeGrafter"/>
</dbReference>
<dbReference type="PANTHER" id="PTHR33507:SF3">
    <property type="entry name" value="INNER MEMBRANE PROTEIN YBBJ"/>
    <property type="match status" value="1"/>
</dbReference>
<dbReference type="Gene3D" id="2.40.50.140">
    <property type="entry name" value="Nucleic acid-binding proteins"/>
    <property type="match status" value="1"/>
</dbReference>
<keyword evidence="8" id="KW-1185">Reference proteome</keyword>
<organism evidence="7 8">
    <name type="scientific">Gracilibacillus kekensis</name>
    <dbReference type="NCBI Taxonomy" id="1027249"/>
    <lineage>
        <taxon>Bacteria</taxon>
        <taxon>Bacillati</taxon>
        <taxon>Bacillota</taxon>
        <taxon>Bacilli</taxon>
        <taxon>Bacillales</taxon>
        <taxon>Bacillaceae</taxon>
        <taxon>Gracilibacillus</taxon>
    </lineage>
</organism>
<feature type="transmembrane region" description="Helical" evidence="5">
    <location>
        <begin position="102"/>
        <end position="123"/>
    </location>
</feature>
<gene>
    <name evidence="7" type="ORF">SAMN05216179_1990</name>
</gene>
<dbReference type="Proteomes" id="UP000184184">
    <property type="component" value="Unassembled WGS sequence"/>
</dbReference>
<dbReference type="AlphaFoldDB" id="A0A1M7P5J4"/>